<feature type="transmembrane region" description="Helical" evidence="1">
    <location>
        <begin position="46"/>
        <end position="65"/>
    </location>
</feature>
<dbReference type="Proteomes" id="UP001281217">
    <property type="component" value="Unassembled WGS sequence"/>
</dbReference>
<dbReference type="EMBL" id="FOYD01000004">
    <property type="protein sequence ID" value="SFQ81475.1"/>
    <property type="molecule type" value="Genomic_DNA"/>
</dbReference>
<dbReference type="InterPro" id="IPR021521">
    <property type="entry name" value="DUF3185"/>
</dbReference>
<gene>
    <name evidence="2" type="ORF">RED13_000928</name>
    <name evidence="3" type="ORF">SAMN05216578_104237</name>
</gene>
<keyword evidence="1" id="KW-1133">Transmembrane helix</keyword>
<dbReference type="STRING" id="1002526.SAMN05216578_104237"/>
<accession>A0A1I6BKL1</accession>
<reference evidence="2" key="3">
    <citation type="submission" date="2024-05" db="EMBL/GenBank/DDBJ databases">
        <authorList>
            <person name="de Witt J."/>
        </authorList>
    </citation>
    <scope>NUCLEOTIDE SEQUENCE</scope>
    <source>
        <strain evidence="2">FZJ</strain>
    </source>
</reference>
<reference evidence="5" key="2">
    <citation type="submission" date="2023-07" db="EMBL/GenBank/DDBJ databases">
        <authorList>
            <person name="de Witt J."/>
        </authorList>
    </citation>
    <scope>NUCLEOTIDE SEQUENCE [LARGE SCALE GENOMIC DNA]</scope>
    <source>
        <strain evidence="5">FZJ</strain>
    </source>
</reference>
<reference evidence="3 4" key="1">
    <citation type="submission" date="2016-10" db="EMBL/GenBank/DDBJ databases">
        <authorList>
            <person name="de Groot N.N."/>
        </authorList>
    </citation>
    <scope>NUCLEOTIDE SEQUENCE [LARGE SCALE GENOMIC DNA]</scope>
    <source>
        <strain evidence="3 4">JCM 18415</strain>
    </source>
</reference>
<dbReference type="RefSeq" id="WP_090538643.1">
    <property type="nucleotide sequence ID" value="NZ_FOYD01000004.1"/>
</dbReference>
<protein>
    <submittedName>
        <fullName evidence="2">DUF3185 family protein</fullName>
    </submittedName>
</protein>
<evidence type="ECO:0000256" key="1">
    <source>
        <dbReference type="SAM" id="Phobius"/>
    </source>
</evidence>
<evidence type="ECO:0000313" key="3">
    <source>
        <dbReference type="EMBL" id="SFQ81475.1"/>
    </source>
</evidence>
<evidence type="ECO:0000313" key="5">
    <source>
        <dbReference type="Proteomes" id="UP001281217"/>
    </source>
</evidence>
<dbReference type="AlphaFoldDB" id="A0A1I6BKL1"/>
<dbReference type="Pfam" id="PF11381">
    <property type="entry name" value="DUF3185"/>
    <property type="match status" value="1"/>
</dbReference>
<keyword evidence="1" id="KW-0812">Transmembrane</keyword>
<sequence>MGGNKILGIVLLVVGLIMLYFGWQSSQSLGDQVAETFTGRFTDSTMWLLLLGAAAAVGGILLAVVRR</sequence>
<dbReference type="Proteomes" id="UP000242815">
    <property type="component" value="Unassembled WGS sequence"/>
</dbReference>
<dbReference type="EMBL" id="JAVRDO010000003">
    <property type="protein sequence ID" value="MDX9686521.1"/>
    <property type="molecule type" value="Genomic_DNA"/>
</dbReference>
<evidence type="ECO:0000313" key="2">
    <source>
        <dbReference type="EMBL" id="MDX9686521.1"/>
    </source>
</evidence>
<evidence type="ECO:0000313" key="4">
    <source>
        <dbReference type="Proteomes" id="UP000242815"/>
    </source>
</evidence>
<organism evidence="3 4">
    <name type="scientific">Halopseudomonas formosensis</name>
    <dbReference type="NCBI Taxonomy" id="1002526"/>
    <lineage>
        <taxon>Bacteria</taxon>
        <taxon>Pseudomonadati</taxon>
        <taxon>Pseudomonadota</taxon>
        <taxon>Gammaproteobacteria</taxon>
        <taxon>Pseudomonadales</taxon>
        <taxon>Pseudomonadaceae</taxon>
        <taxon>Halopseudomonas</taxon>
    </lineage>
</organism>
<feature type="transmembrane region" description="Helical" evidence="1">
    <location>
        <begin position="7"/>
        <end position="26"/>
    </location>
</feature>
<keyword evidence="1" id="KW-0472">Membrane</keyword>
<proteinExistence type="predicted"/>
<keyword evidence="5" id="KW-1185">Reference proteome</keyword>
<dbReference type="OrthoDB" id="6199344at2"/>
<name>A0A1I6BKL1_9GAMM</name>